<organism evidence="1 2">
    <name type="scientific">Gimesia algae</name>
    <dbReference type="NCBI Taxonomy" id="2527971"/>
    <lineage>
        <taxon>Bacteria</taxon>
        <taxon>Pseudomonadati</taxon>
        <taxon>Planctomycetota</taxon>
        <taxon>Planctomycetia</taxon>
        <taxon>Planctomycetales</taxon>
        <taxon>Planctomycetaceae</taxon>
        <taxon>Gimesia</taxon>
    </lineage>
</organism>
<dbReference type="KEGG" id="gax:Pan161_58640"/>
<sequence length="73" mass="8351">MFSSLMKTKLPQIENYVRPLNRVPIFQEWSHNVFIELVNATLAAVEALCVFPPDKVKRLSIWSDAAIFQCADV</sequence>
<dbReference type="AlphaFoldDB" id="A0A517VMC0"/>
<evidence type="ECO:0000313" key="2">
    <source>
        <dbReference type="Proteomes" id="UP000316855"/>
    </source>
</evidence>
<name>A0A517VMC0_9PLAN</name>
<proteinExistence type="predicted"/>
<dbReference type="Proteomes" id="UP000316855">
    <property type="component" value="Chromosome"/>
</dbReference>
<gene>
    <name evidence="1" type="ORF">Pan161_58640</name>
</gene>
<dbReference type="EMBL" id="CP036343">
    <property type="protein sequence ID" value="QDT94171.1"/>
    <property type="molecule type" value="Genomic_DNA"/>
</dbReference>
<accession>A0A517VMC0</accession>
<reference evidence="1 2" key="1">
    <citation type="submission" date="2019-02" db="EMBL/GenBank/DDBJ databases">
        <title>Deep-cultivation of Planctomycetes and their phenomic and genomic characterization uncovers novel biology.</title>
        <authorList>
            <person name="Wiegand S."/>
            <person name="Jogler M."/>
            <person name="Boedeker C."/>
            <person name="Pinto D."/>
            <person name="Vollmers J."/>
            <person name="Rivas-Marin E."/>
            <person name="Kohn T."/>
            <person name="Peeters S.H."/>
            <person name="Heuer A."/>
            <person name="Rast P."/>
            <person name="Oberbeckmann S."/>
            <person name="Bunk B."/>
            <person name="Jeske O."/>
            <person name="Meyerdierks A."/>
            <person name="Storesund J.E."/>
            <person name="Kallscheuer N."/>
            <person name="Luecker S."/>
            <person name="Lage O.M."/>
            <person name="Pohl T."/>
            <person name="Merkel B.J."/>
            <person name="Hornburger P."/>
            <person name="Mueller R.-W."/>
            <person name="Bruemmer F."/>
            <person name="Labrenz M."/>
            <person name="Spormann A.M."/>
            <person name="Op den Camp H."/>
            <person name="Overmann J."/>
            <person name="Amann R."/>
            <person name="Jetten M.S.M."/>
            <person name="Mascher T."/>
            <person name="Medema M.H."/>
            <person name="Devos D.P."/>
            <person name="Kaster A.-K."/>
            <person name="Ovreas L."/>
            <person name="Rohde M."/>
            <person name="Galperin M.Y."/>
            <person name="Jogler C."/>
        </authorList>
    </citation>
    <scope>NUCLEOTIDE SEQUENCE [LARGE SCALE GENOMIC DNA]</scope>
    <source>
        <strain evidence="1 2">Pan161</strain>
    </source>
</reference>
<protein>
    <submittedName>
        <fullName evidence="1">Uncharacterized protein</fullName>
    </submittedName>
</protein>
<evidence type="ECO:0000313" key="1">
    <source>
        <dbReference type="EMBL" id="QDT94171.1"/>
    </source>
</evidence>
<keyword evidence="2" id="KW-1185">Reference proteome</keyword>